<dbReference type="EMBL" id="BAAARY010000005">
    <property type="protein sequence ID" value="GAA2519498.1"/>
    <property type="molecule type" value="Genomic_DNA"/>
</dbReference>
<dbReference type="SMART" id="SM00052">
    <property type="entry name" value="EAL"/>
    <property type="match status" value="1"/>
</dbReference>
<dbReference type="PROSITE" id="PS50887">
    <property type="entry name" value="GGDEF"/>
    <property type="match status" value="1"/>
</dbReference>
<dbReference type="InterPro" id="IPR000160">
    <property type="entry name" value="GGDEF_dom"/>
</dbReference>
<keyword evidence="5" id="KW-1185">Reference proteome</keyword>
<evidence type="ECO:0000259" key="2">
    <source>
        <dbReference type="PROSITE" id="PS50883"/>
    </source>
</evidence>
<evidence type="ECO:0000313" key="5">
    <source>
        <dbReference type="Proteomes" id="UP001499978"/>
    </source>
</evidence>
<evidence type="ECO:0008006" key="6">
    <source>
        <dbReference type="Google" id="ProtNLM"/>
    </source>
</evidence>
<dbReference type="InterPro" id="IPR029787">
    <property type="entry name" value="Nucleotide_cyclase"/>
</dbReference>
<dbReference type="PANTHER" id="PTHR44757">
    <property type="entry name" value="DIGUANYLATE CYCLASE DGCP"/>
    <property type="match status" value="1"/>
</dbReference>
<dbReference type="InterPro" id="IPR043128">
    <property type="entry name" value="Rev_trsase/Diguanyl_cyclase"/>
</dbReference>
<name>A0ABN3NH35_9ACTN</name>
<dbReference type="Gene3D" id="3.20.20.450">
    <property type="entry name" value="EAL domain"/>
    <property type="match status" value="1"/>
</dbReference>
<feature type="domain" description="GGDEF" evidence="3">
    <location>
        <begin position="376"/>
        <end position="508"/>
    </location>
</feature>
<keyword evidence="1" id="KW-0472">Membrane</keyword>
<feature type="transmembrane region" description="Helical" evidence="1">
    <location>
        <begin position="107"/>
        <end position="126"/>
    </location>
</feature>
<evidence type="ECO:0000259" key="3">
    <source>
        <dbReference type="PROSITE" id="PS50887"/>
    </source>
</evidence>
<dbReference type="PANTHER" id="PTHR44757:SF2">
    <property type="entry name" value="BIOFILM ARCHITECTURE MAINTENANCE PROTEIN MBAA"/>
    <property type="match status" value="1"/>
</dbReference>
<gene>
    <name evidence="4" type="ORF">GCM10010201_15770</name>
</gene>
<dbReference type="Pfam" id="PF00563">
    <property type="entry name" value="EAL"/>
    <property type="match status" value="1"/>
</dbReference>
<dbReference type="SUPFAM" id="SSF141868">
    <property type="entry name" value="EAL domain-like"/>
    <property type="match status" value="1"/>
</dbReference>
<dbReference type="CDD" id="cd01949">
    <property type="entry name" value="GGDEF"/>
    <property type="match status" value="1"/>
</dbReference>
<dbReference type="SUPFAM" id="SSF55073">
    <property type="entry name" value="Nucleotide cyclase"/>
    <property type="match status" value="1"/>
</dbReference>
<dbReference type="NCBIfam" id="TIGR00254">
    <property type="entry name" value="GGDEF"/>
    <property type="match status" value="1"/>
</dbReference>
<feature type="transmembrane region" description="Helical" evidence="1">
    <location>
        <begin position="236"/>
        <end position="255"/>
    </location>
</feature>
<feature type="transmembrane region" description="Helical" evidence="1">
    <location>
        <begin position="146"/>
        <end position="165"/>
    </location>
</feature>
<sequence length="793" mass="83855">MSVAAAPHRRRASDAMLPALVSWAFLAVGVIALAGYALAPPAASESVFAFFAVGSVAAIGYGAVRNQRPGRRGPWWAIAAAMTLFLGGGVLRQLVPGADSSAPGPAAFIPDLLIVPGYILIAAGFIEMLRQRRSADEDPARADAVLLGIGAALAAWSFLIAPVIGQDGGVDPVQASATFFPLVDAILLIVVAQLLLGGGVREPVLWMIGGATTAMLAGDLLFALNAAGADGPRLSQAGLDLVFLAGFVLVGAAALHPGMRKLTEANPVPLHDLGILRTVAIGSVMLAPTVAAALVPPVVVWDAAVRVALTALLTAAIVVRIVRAHHARAQAQDAARAAELAERRRATHDSLTDLPNRELLTETITHWGELANRDGCEISLLFIDLDRFKMVNDNWGHHVGDELLCAVGDRLASMIRAEDIVCRIGGDEFVVALATEEPSALDESLARRVVAAFAQPFQLSVGEVIVTPSIGVARASGPTDALELIRDADTAMYQAKESGRNAFALYDSATRKDTRRRVDLEQALRGALERGELSLHYQPIIDLAAAELSGFEALLRWDHPQHGRVSPLDFVPIAEETGLIIPIGRWLLGEAVAQLARWRAARPAEAPQLHMSVNIAVRQLRGADLVEDVRQVLGEHDLPASALWLEITESGAMQDLERSLATLNDLNALGVTLCIDDFGTGYSSLSYLRQLPAQIVKIDRSFVNGVGEGHGNEAIVRAVLAMSHALGRQVVAEGVETASQQEWLRGQGCDLAQGYLYGAPRPADARTDWLTWPLADPAAATLTGGGASAHTAG</sequence>
<feature type="transmembrane region" description="Helical" evidence="1">
    <location>
        <begin position="45"/>
        <end position="64"/>
    </location>
</feature>
<comment type="caution">
    <text evidence="4">The sequence shown here is derived from an EMBL/GenBank/DDBJ whole genome shotgun (WGS) entry which is preliminary data.</text>
</comment>
<dbReference type="SMART" id="SM00267">
    <property type="entry name" value="GGDEF"/>
    <property type="match status" value="1"/>
</dbReference>
<feature type="domain" description="EAL" evidence="2">
    <location>
        <begin position="517"/>
        <end position="774"/>
    </location>
</feature>
<feature type="transmembrane region" description="Helical" evidence="1">
    <location>
        <begin position="76"/>
        <end position="95"/>
    </location>
</feature>
<feature type="transmembrane region" description="Helical" evidence="1">
    <location>
        <begin position="177"/>
        <end position="197"/>
    </location>
</feature>
<dbReference type="InterPro" id="IPR035919">
    <property type="entry name" value="EAL_sf"/>
</dbReference>
<dbReference type="InterPro" id="IPR052155">
    <property type="entry name" value="Biofilm_reg_signaling"/>
</dbReference>
<feature type="transmembrane region" description="Helical" evidence="1">
    <location>
        <begin position="204"/>
        <end position="224"/>
    </location>
</feature>
<dbReference type="InterPro" id="IPR001633">
    <property type="entry name" value="EAL_dom"/>
</dbReference>
<evidence type="ECO:0000256" key="1">
    <source>
        <dbReference type="SAM" id="Phobius"/>
    </source>
</evidence>
<keyword evidence="1" id="KW-1133">Transmembrane helix</keyword>
<dbReference type="Gene3D" id="3.30.70.270">
    <property type="match status" value="1"/>
</dbReference>
<accession>A0ABN3NH35</accession>
<organism evidence="4 5">
    <name type="scientific">Pilimelia columellifera subsp. columellifera</name>
    <dbReference type="NCBI Taxonomy" id="706583"/>
    <lineage>
        <taxon>Bacteria</taxon>
        <taxon>Bacillati</taxon>
        <taxon>Actinomycetota</taxon>
        <taxon>Actinomycetes</taxon>
        <taxon>Micromonosporales</taxon>
        <taxon>Micromonosporaceae</taxon>
        <taxon>Pilimelia</taxon>
    </lineage>
</organism>
<reference evidence="4 5" key="1">
    <citation type="journal article" date="2019" name="Int. J. Syst. Evol. Microbiol.">
        <title>The Global Catalogue of Microorganisms (GCM) 10K type strain sequencing project: providing services to taxonomists for standard genome sequencing and annotation.</title>
        <authorList>
            <consortium name="The Broad Institute Genomics Platform"/>
            <consortium name="The Broad Institute Genome Sequencing Center for Infectious Disease"/>
            <person name="Wu L."/>
            <person name="Ma J."/>
        </authorList>
    </citation>
    <scope>NUCLEOTIDE SEQUENCE [LARGE SCALE GENOMIC DNA]</scope>
    <source>
        <strain evidence="4 5">JCM 3367</strain>
    </source>
</reference>
<dbReference type="Proteomes" id="UP001499978">
    <property type="component" value="Unassembled WGS sequence"/>
</dbReference>
<dbReference type="CDD" id="cd01948">
    <property type="entry name" value="EAL"/>
    <property type="match status" value="1"/>
</dbReference>
<dbReference type="PROSITE" id="PS50883">
    <property type="entry name" value="EAL"/>
    <property type="match status" value="1"/>
</dbReference>
<dbReference type="Pfam" id="PF00990">
    <property type="entry name" value="GGDEF"/>
    <property type="match status" value="1"/>
</dbReference>
<dbReference type="RefSeq" id="WP_344170527.1">
    <property type="nucleotide sequence ID" value="NZ_BAAARY010000005.1"/>
</dbReference>
<keyword evidence="1" id="KW-0812">Transmembrane</keyword>
<protein>
    <recommendedName>
        <fullName evidence="6">Diguanylate cyclase/phosphodiesterase</fullName>
    </recommendedName>
</protein>
<feature type="transmembrane region" description="Helical" evidence="1">
    <location>
        <begin position="275"/>
        <end position="297"/>
    </location>
</feature>
<feature type="transmembrane region" description="Helical" evidence="1">
    <location>
        <begin position="20"/>
        <end position="39"/>
    </location>
</feature>
<evidence type="ECO:0000313" key="4">
    <source>
        <dbReference type="EMBL" id="GAA2519498.1"/>
    </source>
</evidence>
<proteinExistence type="predicted"/>